<organism evidence="2 3">
    <name type="scientific">Caballeronia zhejiangensis</name>
    <dbReference type="NCBI Taxonomy" id="871203"/>
    <lineage>
        <taxon>Bacteria</taxon>
        <taxon>Pseudomonadati</taxon>
        <taxon>Pseudomonadota</taxon>
        <taxon>Betaproteobacteria</taxon>
        <taxon>Burkholderiales</taxon>
        <taxon>Burkholderiaceae</taxon>
        <taxon>Caballeronia</taxon>
    </lineage>
</organism>
<dbReference type="AlphaFoldDB" id="A0A656QKU1"/>
<dbReference type="Proteomes" id="UP000027451">
    <property type="component" value="Unassembled WGS sequence"/>
</dbReference>
<evidence type="ECO:0000256" key="1">
    <source>
        <dbReference type="SAM" id="SignalP"/>
    </source>
</evidence>
<keyword evidence="1" id="KW-0732">Signal</keyword>
<evidence type="ECO:0000313" key="3">
    <source>
        <dbReference type="Proteomes" id="UP000027451"/>
    </source>
</evidence>
<gene>
    <name evidence="2" type="ORF">BG60_37885</name>
</gene>
<dbReference type="Pfam" id="PF12790">
    <property type="entry name" value="T6SS-SciN"/>
    <property type="match status" value="1"/>
</dbReference>
<dbReference type="NCBIfam" id="TIGR03352">
    <property type="entry name" value="VI_chp_3"/>
    <property type="match status" value="1"/>
</dbReference>
<protein>
    <submittedName>
        <fullName evidence="2">Type VI secretion protein</fullName>
    </submittedName>
</protein>
<accession>A0A656QKU1</accession>
<keyword evidence="3" id="KW-1185">Reference proteome</keyword>
<dbReference type="Gene3D" id="2.60.40.4150">
    <property type="entry name" value="Type VI secretion system, lipoprotein SciN"/>
    <property type="match status" value="1"/>
</dbReference>
<feature type="signal peptide" evidence="1">
    <location>
        <begin position="1"/>
        <end position="26"/>
    </location>
</feature>
<dbReference type="PANTHER" id="PTHR37625">
    <property type="entry name" value="OUTER MEMBRANE LIPOPROTEIN-RELATED"/>
    <property type="match status" value="1"/>
</dbReference>
<dbReference type="PROSITE" id="PS51257">
    <property type="entry name" value="PROKAR_LIPOPROTEIN"/>
    <property type="match status" value="1"/>
</dbReference>
<name>A0A656QKU1_9BURK</name>
<sequence length="177" mass="18966">MMSKPNQMACAVLLILGLSGCGLWQATSDGATSAYQAMTDWRVKAVDVDMRARAGLNPDASGHPHPVAVRVYQLKDRARFDSASFNELLHHDRSVLGRDLQASVSAVVNPGASASVSQPMQKETAFIAIAAFYRNADQAGGWKQVIAARKLPDDAPVKLTLADSKLDMESKAKAGKK</sequence>
<dbReference type="PANTHER" id="PTHR37625:SF4">
    <property type="entry name" value="OUTER MEMBRANE LIPOPROTEIN"/>
    <property type="match status" value="1"/>
</dbReference>
<proteinExistence type="predicted"/>
<feature type="chain" id="PRO_5024995452" evidence="1">
    <location>
        <begin position="27"/>
        <end position="177"/>
    </location>
</feature>
<dbReference type="InterPro" id="IPR017734">
    <property type="entry name" value="T6SS_SciN"/>
</dbReference>
<reference evidence="2 3" key="1">
    <citation type="submission" date="2014-03" db="EMBL/GenBank/DDBJ databases">
        <title>Draft Genome Sequences of Four Burkholderia Strains.</title>
        <authorList>
            <person name="Liu X.Y."/>
            <person name="Li C.X."/>
            <person name="Xu J.H."/>
        </authorList>
    </citation>
    <scope>NUCLEOTIDE SEQUENCE [LARGE SCALE GENOMIC DNA]</scope>
    <source>
        <strain evidence="2 3">OP-1</strain>
    </source>
</reference>
<evidence type="ECO:0000313" key="2">
    <source>
        <dbReference type="EMBL" id="KDR30407.1"/>
    </source>
</evidence>
<comment type="caution">
    <text evidence="2">The sequence shown here is derived from an EMBL/GenBank/DDBJ whole genome shotgun (WGS) entry which is preliminary data.</text>
</comment>
<dbReference type="RefSeq" id="WP_008353910.1">
    <property type="nucleotide sequence ID" value="NZ_CP084284.1"/>
</dbReference>
<dbReference type="EMBL" id="JFHD01000009">
    <property type="protein sequence ID" value="KDR30407.1"/>
    <property type="molecule type" value="Genomic_DNA"/>
</dbReference>
<dbReference type="InterPro" id="IPR038706">
    <property type="entry name" value="Type_VI_SciN-like_sf"/>
</dbReference>